<protein>
    <submittedName>
        <fullName evidence="1">Putative cytoplasmic protein</fullName>
    </submittedName>
</protein>
<organism evidence="1 2">
    <name type="scientific">Streptomyces lydicamycinicus</name>
    <dbReference type="NCBI Taxonomy" id="1546107"/>
    <lineage>
        <taxon>Bacteria</taxon>
        <taxon>Bacillati</taxon>
        <taxon>Actinomycetota</taxon>
        <taxon>Actinomycetes</taxon>
        <taxon>Kitasatosporales</taxon>
        <taxon>Streptomycetaceae</taxon>
        <taxon>Streptomyces</taxon>
    </lineage>
</organism>
<name>A0A0P4RGZ4_9ACTN</name>
<accession>A0A0P4RGZ4</accession>
<dbReference type="EMBL" id="BBNO01000018">
    <property type="protein sequence ID" value="GAO13057.1"/>
    <property type="molecule type" value="Genomic_DNA"/>
</dbReference>
<dbReference type="AlphaFoldDB" id="A0A0P4RGZ4"/>
<keyword evidence="2" id="KW-1185">Reference proteome</keyword>
<dbReference type="Proteomes" id="UP000048965">
    <property type="component" value="Unassembled WGS sequence"/>
</dbReference>
<gene>
    <name evidence="1" type="ORF">TPA0598_18_00160</name>
</gene>
<sequence>MTAPVTTPVPEESILAGSGRICSVTTGHMGIWTDAFIAPEKPGLLSREAFSRLVVDLARERVVRTPWALIAGELCVNASLNWGSVSGQARWDRPAVGTLLRSDEVPEELADNDPPPWGDSHERARLLARGDAVLDALPALQQAPYGDQDVAVVFDCLDFGNRAIVDHFQFADLRTPLVCFALAHPQVRPLATNDSGEPGEPVHPVRTCIVHTFKHAAEEGAVPAITSVAARHFGPSLVSGETWG</sequence>
<comment type="caution">
    <text evidence="1">The sequence shown here is derived from an EMBL/GenBank/DDBJ whole genome shotgun (WGS) entry which is preliminary data.</text>
</comment>
<proteinExistence type="predicted"/>
<evidence type="ECO:0000313" key="2">
    <source>
        <dbReference type="Proteomes" id="UP000048965"/>
    </source>
</evidence>
<evidence type="ECO:0000313" key="1">
    <source>
        <dbReference type="EMBL" id="GAO13057.1"/>
    </source>
</evidence>
<reference evidence="1 2" key="2">
    <citation type="journal article" date="2015" name="Stand. Genomic Sci.">
        <title>Draft genome sequence of marine-derived Streptomyces sp. TP-A0598, a producer of anti-MRSA antibiotic lydicamycins.</title>
        <authorList>
            <person name="Komaki H."/>
            <person name="Ichikawa N."/>
            <person name="Hosoyama A."/>
            <person name="Fujita N."/>
            <person name="Igarashi Y."/>
        </authorList>
    </citation>
    <scope>NUCLEOTIDE SEQUENCE [LARGE SCALE GENOMIC DNA]</scope>
    <source>
        <strain evidence="1 2">NBRC 110027</strain>
    </source>
</reference>
<reference evidence="2" key="1">
    <citation type="submission" date="2014-09" db="EMBL/GenBank/DDBJ databases">
        <title>Whole genome shotgun sequence of Streptomyces sp. NBRC 110027.</title>
        <authorList>
            <person name="Komaki H."/>
            <person name="Ichikawa N."/>
            <person name="Katano-Makiyama Y."/>
            <person name="Hosoyama A."/>
            <person name="Hashimoto M."/>
            <person name="Uohara A."/>
            <person name="Kitahashi Y."/>
            <person name="Ohji S."/>
            <person name="Kimura A."/>
            <person name="Yamazoe A."/>
            <person name="Igarashi Y."/>
            <person name="Fujita N."/>
        </authorList>
    </citation>
    <scope>NUCLEOTIDE SEQUENCE [LARGE SCALE GENOMIC DNA]</scope>
    <source>
        <strain evidence="2">NBRC 110027</strain>
    </source>
</reference>